<dbReference type="PROSITE" id="PS50158">
    <property type="entry name" value="ZF_CCHC"/>
    <property type="match status" value="1"/>
</dbReference>
<protein>
    <recommendedName>
        <fullName evidence="3">CCHC-type domain-containing protein</fullName>
    </recommendedName>
</protein>
<evidence type="ECO:0000313" key="4">
    <source>
        <dbReference type="EMBL" id="PPS06519.1"/>
    </source>
</evidence>
<evidence type="ECO:0000313" key="5">
    <source>
        <dbReference type="Proteomes" id="UP000239757"/>
    </source>
</evidence>
<dbReference type="OrthoDB" id="1246856at2759"/>
<dbReference type="EMBL" id="KZ664271">
    <property type="protein sequence ID" value="PPS06519.1"/>
    <property type="molecule type" value="Genomic_DNA"/>
</dbReference>
<dbReference type="InterPro" id="IPR040256">
    <property type="entry name" value="At4g02000-like"/>
</dbReference>
<evidence type="ECO:0000259" key="3">
    <source>
        <dbReference type="PROSITE" id="PS50158"/>
    </source>
</evidence>
<dbReference type="Pfam" id="PF14392">
    <property type="entry name" value="zf-CCHC_4"/>
    <property type="match status" value="1"/>
</dbReference>
<name>A0A2P5XT42_GOSBA</name>
<feature type="domain" description="CCHC-type" evidence="3">
    <location>
        <begin position="145"/>
        <end position="160"/>
    </location>
</feature>
<dbReference type="PANTHER" id="PTHR31286">
    <property type="entry name" value="GLYCINE-RICH CELL WALL STRUCTURAL PROTEIN 1.8-LIKE"/>
    <property type="match status" value="1"/>
</dbReference>
<evidence type="ECO:0000256" key="1">
    <source>
        <dbReference type="PROSITE-ProRule" id="PRU00047"/>
    </source>
</evidence>
<dbReference type="GO" id="GO:0008270">
    <property type="term" value="F:zinc ion binding"/>
    <property type="evidence" value="ECO:0007669"/>
    <property type="project" value="UniProtKB-KW"/>
</dbReference>
<sequence length="434" mass="50483">MPGNDMSTMTEEINELLERLNFSEEEAGQIISTNGDKNIQGFESWAVGKIMASEVPNRELSPFWLRIYNIPIELMDHQLALDVGNAIEELVVIDWNDRNGGWTEFMRIKVKIDVLNPLRKVVRMVDKAGQEKIGLIKYERLPEFCYACGVIGHTMKTCTNQKEGAGLNDSNLQYGSWMRAPILTTNQERGMRRNGVELVVSGTPGKKKAGEDKLMATSPMERRGHKTVKDGMERLKSKRKRLRGSNDENMEESPTRPVKRKLLETVSPFMEMDDDEVFRFTRFYGQTDPSLREQAWDMLRRVKSKELNLTDVKPGNGWFTWTNNREGDRLSKFDHEAIMMDTAGSKPKEDKAGHKVWFRYDTCWPEEQEFNDIIMNIWSKEDCNMLEKMDLTHDKLGPWQYHRFRILKYKIRGMEKEISELMDGHTNELTMHLL</sequence>
<keyword evidence="1" id="KW-0863">Zinc-finger</keyword>
<gene>
    <name evidence="4" type="ORF">GOBAR_AA14125</name>
</gene>
<evidence type="ECO:0000256" key="2">
    <source>
        <dbReference type="SAM" id="MobiDB-lite"/>
    </source>
</evidence>
<reference evidence="4 5" key="1">
    <citation type="submission" date="2015-01" db="EMBL/GenBank/DDBJ databases">
        <title>Genome of allotetraploid Gossypium barbadense reveals genomic plasticity and fiber elongation in cotton evolution.</title>
        <authorList>
            <person name="Chen X."/>
            <person name="Liu X."/>
            <person name="Zhao B."/>
            <person name="Zheng H."/>
            <person name="Hu Y."/>
            <person name="Lu G."/>
            <person name="Yang C."/>
            <person name="Chen J."/>
            <person name="Shan C."/>
            <person name="Zhang L."/>
            <person name="Zhou Y."/>
            <person name="Wang L."/>
            <person name="Guo W."/>
            <person name="Bai Y."/>
            <person name="Ruan J."/>
            <person name="Shangguan X."/>
            <person name="Mao Y."/>
            <person name="Jiang J."/>
            <person name="Zhu Y."/>
            <person name="Lei J."/>
            <person name="Kang H."/>
            <person name="Chen S."/>
            <person name="He X."/>
            <person name="Wang R."/>
            <person name="Wang Y."/>
            <person name="Chen J."/>
            <person name="Wang L."/>
            <person name="Yu S."/>
            <person name="Wang B."/>
            <person name="Wei J."/>
            <person name="Song S."/>
            <person name="Lu X."/>
            <person name="Gao Z."/>
            <person name="Gu W."/>
            <person name="Deng X."/>
            <person name="Ma D."/>
            <person name="Wang S."/>
            <person name="Liang W."/>
            <person name="Fang L."/>
            <person name="Cai C."/>
            <person name="Zhu X."/>
            <person name="Zhou B."/>
            <person name="Zhang Y."/>
            <person name="Chen Z."/>
            <person name="Xu S."/>
            <person name="Zhu R."/>
            <person name="Wang S."/>
            <person name="Zhang T."/>
            <person name="Zhao G."/>
        </authorList>
    </citation>
    <scope>NUCLEOTIDE SEQUENCE [LARGE SCALE GENOMIC DNA]</scope>
    <source>
        <strain evidence="5">cv. Xinhai21</strain>
        <tissue evidence="4">Leaf</tissue>
    </source>
</reference>
<feature type="region of interest" description="Disordered" evidence="2">
    <location>
        <begin position="224"/>
        <end position="257"/>
    </location>
</feature>
<dbReference type="InterPro" id="IPR001878">
    <property type="entry name" value="Znf_CCHC"/>
</dbReference>
<proteinExistence type="predicted"/>
<accession>A0A2P5XT42</accession>
<dbReference type="AlphaFoldDB" id="A0A2P5XT42"/>
<keyword evidence="1" id="KW-0479">Metal-binding</keyword>
<dbReference type="PANTHER" id="PTHR31286:SF178">
    <property type="entry name" value="DUF4283 DOMAIN-CONTAINING PROTEIN"/>
    <property type="match status" value="1"/>
</dbReference>
<organism evidence="4 5">
    <name type="scientific">Gossypium barbadense</name>
    <name type="common">Sea Island cotton</name>
    <name type="synonym">Hibiscus barbadensis</name>
    <dbReference type="NCBI Taxonomy" id="3634"/>
    <lineage>
        <taxon>Eukaryota</taxon>
        <taxon>Viridiplantae</taxon>
        <taxon>Streptophyta</taxon>
        <taxon>Embryophyta</taxon>
        <taxon>Tracheophyta</taxon>
        <taxon>Spermatophyta</taxon>
        <taxon>Magnoliopsida</taxon>
        <taxon>eudicotyledons</taxon>
        <taxon>Gunneridae</taxon>
        <taxon>Pentapetalae</taxon>
        <taxon>rosids</taxon>
        <taxon>malvids</taxon>
        <taxon>Malvales</taxon>
        <taxon>Malvaceae</taxon>
        <taxon>Malvoideae</taxon>
        <taxon>Gossypium</taxon>
    </lineage>
</organism>
<dbReference type="Proteomes" id="UP000239757">
    <property type="component" value="Unassembled WGS sequence"/>
</dbReference>
<keyword evidence="1" id="KW-0862">Zinc</keyword>
<dbReference type="GO" id="GO:0003676">
    <property type="term" value="F:nucleic acid binding"/>
    <property type="evidence" value="ECO:0007669"/>
    <property type="project" value="InterPro"/>
</dbReference>
<dbReference type="InterPro" id="IPR025836">
    <property type="entry name" value="Zn_knuckle_CX2CX4HX4C"/>
</dbReference>